<evidence type="ECO:0000313" key="6">
    <source>
        <dbReference type="Proteomes" id="UP001270362"/>
    </source>
</evidence>
<evidence type="ECO:0000256" key="1">
    <source>
        <dbReference type="ARBA" id="ARBA00022574"/>
    </source>
</evidence>
<dbReference type="InterPro" id="IPR036322">
    <property type="entry name" value="WD40_repeat_dom_sf"/>
</dbReference>
<evidence type="ECO:0008006" key="7">
    <source>
        <dbReference type="Google" id="ProtNLM"/>
    </source>
</evidence>
<dbReference type="AlphaFoldDB" id="A0AAE0X3Q7"/>
<feature type="region of interest" description="Disordered" evidence="4">
    <location>
        <begin position="627"/>
        <end position="789"/>
    </location>
</feature>
<dbReference type="SMART" id="SM00320">
    <property type="entry name" value="WD40"/>
    <property type="match status" value="6"/>
</dbReference>
<keyword evidence="2" id="KW-0677">Repeat</keyword>
<dbReference type="CDD" id="cd00200">
    <property type="entry name" value="WD40"/>
    <property type="match status" value="1"/>
</dbReference>
<evidence type="ECO:0000256" key="2">
    <source>
        <dbReference type="ARBA" id="ARBA00022737"/>
    </source>
</evidence>
<dbReference type="PANTHER" id="PTHR19862:SF14">
    <property type="entry name" value="WD REPEAT-CONTAINING PROTEIN 48"/>
    <property type="match status" value="1"/>
</dbReference>
<dbReference type="Proteomes" id="UP001270362">
    <property type="component" value="Unassembled WGS sequence"/>
</dbReference>
<dbReference type="InterPro" id="IPR019775">
    <property type="entry name" value="WD40_repeat_CS"/>
</dbReference>
<dbReference type="PROSITE" id="PS00678">
    <property type="entry name" value="WD_REPEATS_1"/>
    <property type="match status" value="2"/>
</dbReference>
<dbReference type="GO" id="GO:0043130">
    <property type="term" value="F:ubiquitin binding"/>
    <property type="evidence" value="ECO:0007669"/>
    <property type="project" value="TreeGrafter"/>
</dbReference>
<protein>
    <recommendedName>
        <fullName evidence="7">UBP9-binding protein</fullName>
    </recommendedName>
</protein>
<evidence type="ECO:0000256" key="3">
    <source>
        <dbReference type="PROSITE-ProRule" id="PRU00221"/>
    </source>
</evidence>
<dbReference type="Gene3D" id="2.130.10.10">
    <property type="entry name" value="YVTN repeat-like/Quinoprotein amine dehydrogenase"/>
    <property type="match status" value="2"/>
</dbReference>
<keyword evidence="1 3" id="KW-0853">WD repeat</keyword>
<gene>
    <name evidence="5" type="ORF">B0T22DRAFT_501538</name>
</gene>
<evidence type="ECO:0000256" key="4">
    <source>
        <dbReference type="SAM" id="MobiDB-lite"/>
    </source>
</evidence>
<dbReference type="SUPFAM" id="SSF50978">
    <property type="entry name" value="WD40 repeat-like"/>
    <property type="match status" value="1"/>
</dbReference>
<comment type="caution">
    <text evidence="5">The sequence shown here is derived from an EMBL/GenBank/DDBJ whole genome shotgun (WGS) entry which is preliminary data.</text>
</comment>
<organism evidence="5 6">
    <name type="scientific">Podospora appendiculata</name>
    <dbReference type="NCBI Taxonomy" id="314037"/>
    <lineage>
        <taxon>Eukaryota</taxon>
        <taxon>Fungi</taxon>
        <taxon>Dikarya</taxon>
        <taxon>Ascomycota</taxon>
        <taxon>Pezizomycotina</taxon>
        <taxon>Sordariomycetes</taxon>
        <taxon>Sordariomycetidae</taxon>
        <taxon>Sordariales</taxon>
        <taxon>Podosporaceae</taxon>
        <taxon>Podospora</taxon>
    </lineage>
</organism>
<dbReference type="InterPro" id="IPR015943">
    <property type="entry name" value="WD40/YVTN_repeat-like_dom_sf"/>
</dbReference>
<feature type="compositionally biased region" description="Basic and acidic residues" evidence="4">
    <location>
        <begin position="695"/>
        <end position="733"/>
    </location>
</feature>
<sequence length="1032" mass="112869">MFAILVLELPNASPGGHRLGVNGLAVDRDNAILYSGGRDGVICAWDLNPDLIAPSNRHSSVLDNPTPRANGRTKQATRFRAQTQAHTHWINDIALAQQHSAVVSASSDLLVKVWRPHGNDATEPATIGQHADYVKCVAAPHQAMSWVASGGLDRKIYLWDLAGGGKTLEIDVSGEEITEKGSVYALSVNPSILASGGPESIVRLWDPKTGKRITKFVGHTDNVRAILVNESGDMVMTASSDQTVKVWSVTAGRCMHTLTMHNDSVWSLFSDDPELGTFYSSDRSGLVVKTDVRGTMGEMDNGLSVAIAQENEGVSKVVACGDAIWTATSRSSINRWQNVDTSVDIQLPESYKQHRASIVTTRSRESSILSIMTTSGVNGTAKREIPARSVLRISNTASFPPAINKDADDSSVSISRKGSDIIIPEQVVAAIEPVHHLPEETIEGQFGLVKHRLLNDRRRVLTLDTAGDVLLWDLVKCQPIKSFGKRHLEDIEPEVNTLEAVAPWCSIDTSSGNLTVVLEPFNCFDAEMYADELTLEEPVEFRDDQRINLGKWVLRYLFANLVDEEIRRDEAHRQKLNETAEKRMAAGRPKPSMAISIPPSAVWEQLESTSTTPRPNGFHYPPMTPGMAIGSATPGPPMPSMLEGMATPLSPLDKRSSHVSRPSVEKEDYFADAIHSPDLPGQVAKPAQTPGTDPRPSEDKPLKTPNENLKDKEKDKDKEKEKDKEKDKDKENGKTTGTHFGKKFRMNMSFGGKKLGRSASSAAAEKPAVVDERAEEESESSSNHEKEFEDNFYGVIQKIHSDYEKQLSDSPDTLIESQIRPSLPNDTPVLKLPAGTKVIIQEETSGGSAELYRGTVETVGADADIIERRGPRWLGEVVLLNQIPPKEPVKVSFVLHPWRDTLPSITVVDGNNRLNANRMLRVKKILAYVAERIETPPADGDGAGDGEEETGAKETLKPEEYLELYCNDQLLPMTMSLATLRAHVWKGGNDIVLHYKGNGRKEIPFPPPEAVEQAAGPETVGGLVTLPVAASA</sequence>
<name>A0AAE0X3Q7_9PEZI</name>
<evidence type="ECO:0000313" key="5">
    <source>
        <dbReference type="EMBL" id="KAK3684307.1"/>
    </source>
</evidence>
<dbReference type="Pfam" id="PF11816">
    <property type="entry name" value="DUF3337"/>
    <property type="match status" value="1"/>
</dbReference>
<dbReference type="EMBL" id="JAULSO010000004">
    <property type="protein sequence ID" value="KAK3684307.1"/>
    <property type="molecule type" value="Genomic_DNA"/>
</dbReference>
<dbReference type="InterPro" id="IPR051246">
    <property type="entry name" value="WDR48"/>
</dbReference>
<dbReference type="PROSITE" id="PS50294">
    <property type="entry name" value="WD_REPEATS_REGION"/>
    <property type="match status" value="2"/>
</dbReference>
<dbReference type="InterPro" id="IPR001680">
    <property type="entry name" value="WD40_rpt"/>
</dbReference>
<reference evidence="5" key="1">
    <citation type="journal article" date="2023" name="Mol. Phylogenet. Evol.">
        <title>Genome-scale phylogeny and comparative genomics of the fungal order Sordariales.</title>
        <authorList>
            <person name="Hensen N."/>
            <person name="Bonometti L."/>
            <person name="Westerberg I."/>
            <person name="Brannstrom I.O."/>
            <person name="Guillou S."/>
            <person name="Cros-Aarteil S."/>
            <person name="Calhoun S."/>
            <person name="Haridas S."/>
            <person name="Kuo A."/>
            <person name="Mondo S."/>
            <person name="Pangilinan J."/>
            <person name="Riley R."/>
            <person name="LaButti K."/>
            <person name="Andreopoulos B."/>
            <person name="Lipzen A."/>
            <person name="Chen C."/>
            <person name="Yan M."/>
            <person name="Daum C."/>
            <person name="Ng V."/>
            <person name="Clum A."/>
            <person name="Steindorff A."/>
            <person name="Ohm R.A."/>
            <person name="Martin F."/>
            <person name="Silar P."/>
            <person name="Natvig D.O."/>
            <person name="Lalanne C."/>
            <person name="Gautier V."/>
            <person name="Ament-Velasquez S.L."/>
            <person name="Kruys A."/>
            <person name="Hutchinson M.I."/>
            <person name="Powell A.J."/>
            <person name="Barry K."/>
            <person name="Miller A.N."/>
            <person name="Grigoriev I.V."/>
            <person name="Debuchy R."/>
            <person name="Gladieux P."/>
            <person name="Hiltunen Thoren M."/>
            <person name="Johannesson H."/>
        </authorList>
    </citation>
    <scope>NUCLEOTIDE SEQUENCE</scope>
    <source>
        <strain evidence="5">CBS 314.62</strain>
    </source>
</reference>
<feature type="repeat" description="WD" evidence="3">
    <location>
        <begin position="14"/>
        <end position="48"/>
    </location>
</feature>
<reference evidence="5" key="2">
    <citation type="submission" date="2023-06" db="EMBL/GenBank/DDBJ databases">
        <authorList>
            <consortium name="Lawrence Berkeley National Laboratory"/>
            <person name="Haridas S."/>
            <person name="Hensen N."/>
            <person name="Bonometti L."/>
            <person name="Westerberg I."/>
            <person name="Brannstrom I.O."/>
            <person name="Guillou S."/>
            <person name="Cros-Aarteil S."/>
            <person name="Calhoun S."/>
            <person name="Kuo A."/>
            <person name="Mondo S."/>
            <person name="Pangilinan J."/>
            <person name="Riley R."/>
            <person name="Labutti K."/>
            <person name="Andreopoulos B."/>
            <person name="Lipzen A."/>
            <person name="Chen C."/>
            <person name="Yanf M."/>
            <person name="Daum C."/>
            <person name="Ng V."/>
            <person name="Clum A."/>
            <person name="Steindorff A."/>
            <person name="Ohm R."/>
            <person name="Martin F."/>
            <person name="Silar P."/>
            <person name="Natvig D."/>
            <person name="Lalanne C."/>
            <person name="Gautier V."/>
            <person name="Ament-Velasquez S.L."/>
            <person name="Kruys A."/>
            <person name="Hutchinson M.I."/>
            <person name="Powell A.J."/>
            <person name="Barry K."/>
            <person name="Miller A.N."/>
            <person name="Grigoriev I.V."/>
            <person name="Debuchy R."/>
            <person name="Gladieux P."/>
            <person name="Thoren M.H."/>
            <person name="Johannesson H."/>
        </authorList>
    </citation>
    <scope>NUCLEOTIDE SEQUENCE</scope>
    <source>
        <strain evidence="5">CBS 314.62</strain>
    </source>
</reference>
<keyword evidence="6" id="KW-1185">Reference proteome</keyword>
<feature type="repeat" description="WD" evidence="3">
    <location>
        <begin position="216"/>
        <end position="257"/>
    </location>
</feature>
<dbReference type="PANTHER" id="PTHR19862">
    <property type="entry name" value="WD REPEAT-CONTAINING PROTEIN 48"/>
    <property type="match status" value="1"/>
</dbReference>
<dbReference type="Pfam" id="PF00400">
    <property type="entry name" value="WD40"/>
    <property type="match status" value="4"/>
</dbReference>
<feature type="repeat" description="WD" evidence="3">
    <location>
        <begin position="176"/>
        <end position="215"/>
    </location>
</feature>
<dbReference type="PROSITE" id="PS50082">
    <property type="entry name" value="WD_REPEATS_2"/>
    <property type="match status" value="5"/>
</dbReference>
<feature type="repeat" description="WD" evidence="3">
    <location>
        <begin position="127"/>
        <end position="169"/>
    </location>
</feature>
<accession>A0AAE0X3Q7</accession>
<dbReference type="InterPro" id="IPR021772">
    <property type="entry name" value="WDR48/Bun107"/>
</dbReference>
<dbReference type="CDD" id="cd17041">
    <property type="entry name" value="Ubl_WDR48"/>
    <property type="match status" value="1"/>
</dbReference>
<feature type="repeat" description="WD" evidence="3">
    <location>
        <begin position="83"/>
        <end position="114"/>
    </location>
</feature>
<proteinExistence type="predicted"/>
<dbReference type="GO" id="GO:0000724">
    <property type="term" value="P:double-strand break repair via homologous recombination"/>
    <property type="evidence" value="ECO:0007669"/>
    <property type="project" value="TreeGrafter"/>
</dbReference>